<dbReference type="GO" id="GO:0008017">
    <property type="term" value="F:microtubule binding"/>
    <property type="evidence" value="ECO:0007669"/>
    <property type="project" value="InterPro"/>
</dbReference>
<feature type="compositionally biased region" description="Polar residues" evidence="6">
    <location>
        <begin position="1300"/>
        <end position="1311"/>
    </location>
</feature>
<feature type="binding site" evidence="5">
    <location>
        <begin position="75"/>
        <end position="82"/>
    </location>
    <ligand>
        <name>ATP</name>
        <dbReference type="ChEBI" id="CHEBI:30616"/>
    </ligand>
</feature>
<dbReference type="GO" id="GO:0007018">
    <property type="term" value="P:microtubule-based movement"/>
    <property type="evidence" value="ECO:0007669"/>
    <property type="project" value="InterPro"/>
</dbReference>
<dbReference type="GO" id="GO:0016887">
    <property type="term" value="F:ATP hydrolysis activity"/>
    <property type="evidence" value="ECO:0007669"/>
    <property type="project" value="TreeGrafter"/>
</dbReference>
<dbReference type="GO" id="GO:0005524">
    <property type="term" value="F:ATP binding"/>
    <property type="evidence" value="ECO:0007669"/>
    <property type="project" value="UniProtKB-UniRule"/>
</dbReference>
<evidence type="ECO:0000259" key="8">
    <source>
        <dbReference type="PROSITE" id="PS50089"/>
    </source>
</evidence>
<dbReference type="PROSITE" id="PS50089">
    <property type="entry name" value="ZF_RING_2"/>
    <property type="match status" value="1"/>
</dbReference>
<feature type="domain" description="Kinesin motor" evidence="7">
    <location>
        <begin position="2"/>
        <end position="321"/>
    </location>
</feature>
<evidence type="ECO:0000256" key="6">
    <source>
        <dbReference type="SAM" id="MobiDB-lite"/>
    </source>
</evidence>
<dbReference type="InterPro" id="IPR017907">
    <property type="entry name" value="Znf_RING_CS"/>
</dbReference>
<dbReference type="Gene3D" id="3.40.850.10">
    <property type="entry name" value="Kinesin motor domain"/>
    <property type="match status" value="1"/>
</dbReference>
<comment type="similarity">
    <text evidence="5">Belongs to the TRAFAC class myosin-kinesin ATPase superfamily. Kinesin family.</text>
</comment>
<comment type="caution">
    <text evidence="9">The sequence shown here is derived from an EMBL/GenBank/DDBJ whole genome shotgun (WGS) entry which is preliminary data.</text>
</comment>
<dbReference type="SMART" id="SM00129">
    <property type="entry name" value="KISc"/>
    <property type="match status" value="1"/>
</dbReference>
<keyword evidence="1" id="KW-0479">Metal-binding</keyword>
<dbReference type="Gene3D" id="3.30.40.10">
    <property type="entry name" value="Zinc/RING finger domain, C3HC4 (zinc finger)"/>
    <property type="match status" value="1"/>
</dbReference>
<dbReference type="SMART" id="SM00184">
    <property type="entry name" value="RING"/>
    <property type="match status" value="1"/>
</dbReference>
<keyword evidence="5" id="KW-0547">Nucleotide-binding</keyword>
<evidence type="ECO:0000313" key="9">
    <source>
        <dbReference type="EMBL" id="KAL1528380.1"/>
    </source>
</evidence>
<dbReference type="InterPro" id="IPR027640">
    <property type="entry name" value="Kinesin-like_fam"/>
</dbReference>
<keyword evidence="5" id="KW-0505">Motor protein</keyword>
<dbReference type="SUPFAM" id="SSF53474">
    <property type="entry name" value="alpha/beta-Hydrolases"/>
    <property type="match status" value="1"/>
</dbReference>
<dbReference type="GO" id="GO:0005871">
    <property type="term" value="C:kinesin complex"/>
    <property type="evidence" value="ECO:0007669"/>
    <property type="project" value="TreeGrafter"/>
</dbReference>
<dbReference type="GO" id="GO:0008270">
    <property type="term" value="F:zinc ion binding"/>
    <property type="evidence" value="ECO:0007669"/>
    <property type="project" value="UniProtKB-KW"/>
</dbReference>
<reference evidence="9 10" key="1">
    <citation type="journal article" date="2024" name="Science">
        <title>Giant polyketide synthase enzymes in the biosynthesis of giant marine polyether toxins.</title>
        <authorList>
            <person name="Fallon T.R."/>
            <person name="Shende V.V."/>
            <person name="Wierzbicki I.H."/>
            <person name="Pendleton A.L."/>
            <person name="Watervoot N.F."/>
            <person name="Auber R.P."/>
            <person name="Gonzalez D.J."/>
            <person name="Wisecaver J.H."/>
            <person name="Moore B.S."/>
        </authorList>
    </citation>
    <scope>NUCLEOTIDE SEQUENCE [LARGE SCALE GENOMIC DNA]</scope>
    <source>
        <strain evidence="9 10">12B1</strain>
    </source>
</reference>
<feature type="compositionally biased region" description="Pro residues" evidence="6">
    <location>
        <begin position="1207"/>
        <end position="1220"/>
    </location>
</feature>
<dbReference type="InterPro" id="IPR029058">
    <property type="entry name" value="AB_hydrolase_fold"/>
</dbReference>
<feature type="region of interest" description="Disordered" evidence="6">
    <location>
        <begin position="789"/>
        <end position="827"/>
    </location>
</feature>
<feature type="compositionally biased region" description="Polar residues" evidence="6">
    <location>
        <begin position="1245"/>
        <end position="1260"/>
    </location>
</feature>
<accession>A0AB34K2V2</accession>
<gene>
    <name evidence="9" type="ORF">AB1Y20_009731</name>
</gene>
<evidence type="ECO:0000256" key="3">
    <source>
        <dbReference type="ARBA" id="ARBA00022833"/>
    </source>
</evidence>
<evidence type="ECO:0000256" key="1">
    <source>
        <dbReference type="ARBA" id="ARBA00022723"/>
    </source>
</evidence>
<keyword evidence="3" id="KW-0862">Zinc</keyword>
<dbReference type="EMBL" id="JBGBPQ010000002">
    <property type="protein sequence ID" value="KAL1528380.1"/>
    <property type="molecule type" value="Genomic_DNA"/>
</dbReference>
<feature type="region of interest" description="Disordered" evidence="6">
    <location>
        <begin position="878"/>
        <end position="910"/>
    </location>
</feature>
<dbReference type="SUPFAM" id="SSF52540">
    <property type="entry name" value="P-loop containing nucleoside triphosphate hydrolases"/>
    <property type="match status" value="1"/>
</dbReference>
<evidence type="ECO:0000313" key="10">
    <source>
        <dbReference type="Proteomes" id="UP001515480"/>
    </source>
</evidence>
<feature type="compositionally biased region" description="Basic and acidic residues" evidence="6">
    <location>
        <begin position="1284"/>
        <end position="1299"/>
    </location>
</feature>
<organism evidence="9 10">
    <name type="scientific">Prymnesium parvum</name>
    <name type="common">Toxic golden alga</name>
    <dbReference type="NCBI Taxonomy" id="97485"/>
    <lineage>
        <taxon>Eukaryota</taxon>
        <taxon>Haptista</taxon>
        <taxon>Haptophyta</taxon>
        <taxon>Prymnesiophyceae</taxon>
        <taxon>Prymnesiales</taxon>
        <taxon>Prymnesiaceae</taxon>
        <taxon>Prymnesium</taxon>
    </lineage>
</organism>
<proteinExistence type="inferred from homology"/>
<dbReference type="InterPro" id="IPR001841">
    <property type="entry name" value="Znf_RING"/>
</dbReference>
<dbReference type="InterPro" id="IPR027417">
    <property type="entry name" value="P-loop_NTPase"/>
</dbReference>
<evidence type="ECO:0000256" key="4">
    <source>
        <dbReference type="PROSITE-ProRule" id="PRU00175"/>
    </source>
</evidence>
<dbReference type="PANTHER" id="PTHR24115">
    <property type="entry name" value="KINESIN-RELATED"/>
    <property type="match status" value="1"/>
</dbReference>
<dbReference type="InterPro" id="IPR036961">
    <property type="entry name" value="Kinesin_motor_dom_sf"/>
</dbReference>
<protein>
    <recommendedName>
        <fullName evidence="11">Kinesin-like protein</fullName>
    </recommendedName>
</protein>
<keyword evidence="10" id="KW-1185">Reference proteome</keyword>
<dbReference type="GO" id="GO:0003777">
    <property type="term" value="F:microtubule motor activity"/>
    <property type="evidence" value="ECO:0007669"/>
    <property type="project" value="InterPro"/>
</dbReference>
<feature type="compositionally biased region" description="Low complexity" evidence="6">
    <location>
        <begin position="878"/>
        <end position="888"/>
    </location>
</feature>
<dbReference type="PRINTS" id="PR00380">
    <property type="entry name" value="KINESINHEAVY"/>
</dbReference>
<dbReference type="GO" id="GO:0005874">
    <property type="term" value="C:microtubule"/>
    <property type="evidence" value="ECO:0007669"/>
    <property type="project" value="TreeGrafter"/>
</dbReference>
<dbReference type="Pfam" id="PF00225">
    <property type="entry name" value="Kinesin"/>
    <property type="match status" value="1"/>
</dbReference>
<evidence type="ECO:0000256" key="5">
    <source>
        <dbReference type="PROSITE-ProRule" id="PRU00283"/>
    </source>
</evidence>
<evidence type="ECO:0008006" key="11">
    <source>
        <dbReference type="Google" id="ProtNLM"/>
    </source>
</evidence>
<feature type="compositionally biased region" description="Low complexity" evidence="6">
    <location>
        <begin position="421"/>
        <end position="437"/>
    </location>
</feature>
<dbReference type="SUPFAM" id="SSF57850">
    <property type="entry name" value="RING/U-box"/>
    <property type="match status" value="1"/>
</dbReference>
<feature type="domain" description="RING-type" evidence="8">
    <location>
        <begin position="510"/>
        <end position="548"/>
    </location>
</feature>
<dbReference type="Proteomes" id="UP001515480">
    <property type="component" value="Unassembled WGS sequence"/>
</dbReference>
<feature type="region of interest" description="Disordered" evidence="6">
    <location>
        <begin position="414"/>
        <end position="478"/>
    </location>
</feature>
<dbReference type="PROSITE" id="PS50067">
    <property type="entry name" value="KINESIN_MOTOR_2"/>
    <property type="match status" value="1"/>
</dbReference>
<keyword evidence="2 4" id="KW-0863">Zinc-finger</keyword>
<keyword evidence="5" id="KW-0067">ATP-binding</keyword>
<dbReference type="InterPro" id="IPR001752">
    <property type="entry name" value="Kinesin_motor_dom"/>
</dbReference>
<name>A0AB34K2V2_PRYPA</name>
<dbReference type="PROSITE" id="PS00518">
    <property type="entry name" value="ZF_RING_1"/>
    <property type="match status" value="1"/>
</dbReference>
<feature type="region of interest" description="Disordered" evidence="6">
    <location>
        <begin position="1203"/>
        <end position="1312"/>
    </location>
</feature>
<sequence>MSMRVVVRVRPSSDCVVQCAPHVSNHIATQHLPEGLEFSSVLGVESTQNEAFQCCGAPMIDAMLDGQQACLFAYGQTGSGKTFSLLGAEGGKNPHKLNGIVPLVVAELFRRFSALEAQGVKCKLSASFIEVVNETVRDLVDAPDRNGNQPVLGMRQTALGAVLVKRGTRQTGAKRVNVESSRTLLGVVEDALQKRVTDANDYHEHSSRSHALLTLTLEKRTGTTSQTTSIMMVDLAGSENYLDTRPHQKINVSLLALGRVLMALAQRQAYVPYRDSVLTRLLQGVMERGGSMCMLACIHPGAAYMGETNAVLEYAKTTASIVRSVVRAEIKDIRTPGQRGSAIDPMQYDEFDPDEEMMRRTEIIETKAHGCVHARCVGDAEDPLILYLHAPRPGCSSLDFNALIVGVAEAMRNDRRRRPVASASSDSLALASQRGAAAGSGGRCTARKSSGASPKAPPRAKAKLASPAEEKETPEEEEAQLQIATRFYHMRAHLSNALAACEAELSASRCDLCLSQLRRPSRLIGCRHVLCRLCAESSVLYWDECPVCGKTDSVAFTDSLHSAVLERREAEWRAAHAHKSGAGYAKLSGSTNSWSSRLDIATKERATTRRITICYGCEASGGPSERAKATWYARAVDAAYRRQPGGESGRDAPSIHDVILNTTPSAPNVSEECYVRAANHPQLGYTSSRVVLSLRAETARCDITVRWDAAIGIPPVKIRAVSPRGELQFKRWLVVQLPPHASSLQSARLPPFVEVGDGLTCCPSGWIVFQTPRDLRIYFSARTFGRNAVGPSATPRGGVAPASKPRHASPARARQDDDDDLTLAPLPPQALGQVKHVQRQLALTALAGKPLVEALHSRRVEGLKSAATAAEKERAAALQPAAAAQPAAGKGGAAEEGEEEGERAGLRSARRSYGQREFSLLRLLTTEAVAPASAEVSGDEAAAAPTMFERIDPPPVRSSLGLEETLLRAAVSGTNVAVRNVFNQMTELAQRAAKTTCARLAQELSDGNEERQEDIRAFFQVAIDLPGYGLTEQGDGWADPSEVLMDVLRSLGKTSAHALVGAEASGLFVLRAISERPALARFLALREPTAACDNLKLLTHVLQHVLVLSSTNGQKLQLARRLSDTLQQGRLVELDPKNRRGSAAFALHTFLKEVNAQTGAPPFRARKMPLLTRLAGGLHAWKGQPSALASKNVAKMREQYDRALSAGPPPDPARLPPPPPKRIEAFATPEPACLPAPAGKEASHAPSSRKTSISEDSVTSCDAMDARPNCNPEAAAACNSTDGASEKPMDGAHEQDRTVSTKQILQPSGSDLQMMKRAGSKKLEVRKHSADGI</sequence>
<evidence type="ECO:0000256" key="2">
    <source>
        <dbReference type="ARBA" id="ARBA00022771"/>
    </source>
</evidence>
<dbReference type="InterPro" id="IPR013083">
    <property type="entry name" value="Znf_RING/FYVE/PHD"/>
</dbReference>
<evidence type="ECO:0000259" key="7">
    <source>
        <dbReference type="PROSITE" id="PS50067"/>
    </source>
</evidence>